<dbReference type="EMBL" id="KN823075">
    <property type="protein sequence ID" value="KIO23836.1"/>
    <property type="molecule type" value="Genomic_DNA"/>
</dbReference>
<accession>A0A0C3QDU7</accession>
<dbReference type="Proteomes" id="UP000054248">
    <property type="component" value="Unassembled WGS sequence"/>
</dbReference>
<name>A0A0C3QDU7_9AGAM</name>
<evidence type="ECO:0000313" key="3">
    <source>
        <dbReference type="Proteomes" id="UP000054248"/>
    </source>
</evidence>
<reference evidence="3" key="2">
    <citation type="submission" date="2015-01" db="EMBL/GenBank/DDBJ databases">
        <title>Evolutionary Origins and Diversification of the Mycorrhizal Mutualists.</title>
        <authorList>
            <consortium name="DOE Joint Genome Institute"/>
            <consortium name="Mycorrhizal Genomics Consortium"/>
            <person name="Kohler A."/>
            <person name="Kuo A."/>
            <person name="Nagy L.G."/>
            <person name="Floudas D."/>
            <person name="Copeland A."/>
            <person name="Barry K.W."/>
            <person name="Cichocki N."/>
            <person name="Veneault-Fourrey C."/>
            <person name="LaButti K."/>
            <person name="Lindquist E.A."/>
            <person name="Lipzen A."/>
            <person name="Lundell T."/>
            <person name="Morin E."/>
            <person name="Murat C."/>
            <person name="Riley R."/>
            <person name="Ohm R."/>
            <person name="Sun H."/>
            <person name="Tunlid A."/>
            <person name="Henrissat B."/>
            <person name="Grigoriev I.V."/>
            <person name="Hibbett D.S."/>
            <person name="Martin F."/>
        </authorList>
    </citation>
    <scope>NUCLEOTIDE SEQUENCE [LARGE SCALE GENOMIC DNA]</scope>
    <source>
        <strain evidence="3">MUT 4182</strain>
    </source>
</reference>
<proteinExistence type="predicted"/>
<gene>
    <name evidence="2" type="ORF">M407DRAFT_77683</name>
</gene>
<evidence type="ECO:0000313" key="2">
    <source>
        <dbReference type="EMBL" id="KIO23836.1"/>
    </source>
</evidence>
<feature type="region of interest" description="Disordered" evidence="1">
    <location>
        <begin position="1"/>
        <end position="27"/>
    </location>
</feature>
<dbReference type="STRING" id="1051891.A0A0C3QDU7"/>
<protein>
    <submittedName>
        <fullName evidence="2">Uncharacterized protein</fullName>
    </submittedName>
</protein>
<reference evidence="2 3" key="1">
    <citation type="submission" date="2014-04" db="EMBL/GenBank/DDBJ databases">
        <authorList>
            <consortium name="DOE Joint Genome Institute"/>
            <person name="Kuo A."/>
            <person name="Girlanda M."/>
            <person name="Perotto S."/>
            <person name="Kohler A."/>
            <person name="Nagy L.G."/>
            <person name="Floudas D."/>
            <person name="Copeland A."/>
            <person name="Barry K.W."/>
            <person name="Cichocki N."/>
            <person name="Veneault-Fourrey C."/>
            <person name="LaButti K."/>
            <person name="Lindquist E.A."/>
            <person name="Lipzen A."/>
            <person name="Lundell T."/>
            <person name="Morin E."/>
            <person name="Murat C."/>
            <person name="Sun H."/>
            <person name="Tunlid A."/>
            <person name="Henrissat B."/>
            <person name="Grigoriev I.V."/>
            <person name="Hibbett D.S."/>
            <person name="Martin F."/>
            <person name="Nordberg H.P."/>
            <person name="Cantor M.N."/>
            <person name="Hua S.X."/>
        </authorList>
    </citation>
    <scope>NUCLEOTIDE SEQUENCE [LARGE SCALE GENOMIC DNA]</scope>
    <source>
        <strain evidence="2 3">MUT 4182</strain>
    </source>
</reference>
<dbReference type="HOGENOM" id="CLU_1054457_0_0_1"/>
<evidence type="ECO:0000256" key="1">
    <source>
        <dbReference type="SAM" id="MobiDB-lite"/>
    </source>
</evidence>
<organism evidence="2 3">
    <name type="scientific">Tulasnella calospora MUT 4182</name>
    <dbReference type="NCBI Taxonomy" id="1051891"/>
    <lineage>
        <taxon>Eukaryota</taxon>
        <taxon>Fungi</taxon>
        <taxon>Dikarya</taxon>
        <taxon>Basidiomycota</taxon>
        <taxon>Agaricomycotina</taxon>
        <taxon>Agaricomycetes</taxon>
        <taxon>Cantharellales</taxon>
        <taxon>Tulasnellaceae</taxon>
        <taxon>Tulasnella</taxon>
    </lineage>
</organism>
<keyword evidence="3" id="KW-1185">Reference proteome</keyword>
<sequence>MSESVDEADVLGNLETSVTPPNSDEVDEDEVVIDLSHEGKLSLPHSQLKDYLFRGDSLNDVPLYWYVATTERITLKSEDRRLETKKDGRGAKPTPRIRFQNDHPHFDTHLIRLRRSCMVPVLIGPTLAPKKSNYERYCSDMLLLFKPWRSLDDLRCPGESWSNAFERFTFSEASLKIIANMNHLHECKDAKDEYNELRRMSEKLGLPYNALRLLTGAQTLTSTLEVAKAPDQVQLRRTSTYGAVDRSAIHYPAVFHSFLSDKAP</sequence>
<dbReference type="OrthoDB" id="3050185at2759"/>
<dbReference type="AlphaFoldDB" id="A0A0C3QDU7"/>